<comment type="caution">
    <text evidence="7">The sequence shown here is derived from an EMBL/GenBank/DDBJ whole genome shotgun (WGS) entry which is preliminary data.</text>
</comment>
<proteinExistence type="inferred from homology"/>
<evidence type="ECO:0000256" key="5">
    <source>
        <dbReference type="ARBA" id="ARBA00022691"/>
    </source>
</evidence>
<dbReference type="EC" id="2.1.1.22" evidence="2"/>
<dbReference type="SUPFAM" id="SSF53335">
    <property type="entry name" value="S-adenosyl-L-methionine-dependent methyltransferases"/>
    <property type="match status" value="1"/>
</dbReference>
<dbReference type="InterPro" id="IPR029063">
    <property type="entry name" value="SAM-dependent_MTases_sf"/>
</dbReference>
<evidence type="ECO:0000313" key="8">
    <source>
        <dbReference type="Proteomes" id="UP000620104"/>
    </source>
</evidence>
<dbReference type="Gene3D" id="3.40.50.150">
    <property type="entry name" value="Vaccinia Virus protein VP39"/>
    <property type="match status" value="1"/>
</dbReference>
<dbReference type="InterPro" id="IPR012901">
    <property type="entry name" value="CARME"/>
</dbReference>
<dbReference type="OrthoDB" id="978at2759"/>
<keyword evidence="5" id="KW-0949">S-adenosyl-L-methionine</keyword>
<keyword evidence="8" id="KW-1185">Reference proteome</keyword>
<dbReference type="PANTHER" id="PTHR12303:SF6">
    <property type="entry name" value="CARNOSINE N-METHYLTRANSFERASE"/>
    <property type="match status" value="1"/>
</dbReference>
<evidence type="ECO:0000256" key="2">
    <source>
        <dbReference type="ARBA" id="ARBA00012003"/>
    </source>
</evidence>
<dbReference type="AlphaFoldDB" id="A0A8H3TZV0"/>
<dbReference type="GO" id="GO:0030735">
    <property type="term" value="F:carnosine N-methyltransferase activity"/>
    <property type="evidence" value="ECO:0007669"/>
    <property type="project" value="UniProtKB-EC"/>
</dbReference>
<sequence length="416" mass="46812">MPLTSEEKEQEYFANTLKSYDDYAQYHLAANHARRMNFLTLPKAQRAVLVELGYRDKLDAVDEGIRRNGEFLEEVYKSGVEPFMGEAVPGEAVILDPEHSHDHAHSHSHTHDHTYGPTRSQNQSQSQKDHSQSHGLQDKVRSTIRQFVRDWSEEGKHERDTCYTPCIDALEQHYAHVSGEERRSVKVLIPGAGLGRLALEVAGRGFASQGNEFSAHMLIASNWVLNSTQHRKSHTLFPNLHSFSNHLTTATNLLKSVQIPDILPADILPPNADFSFVAGDWEEVYGGRTEAGSWSTEDQVAPEQRGQWGAVITCFFIDTARNVMNYLAIIKGLLKDDGVWINVGPLLWHFENIADRERGEGGIELSLNEIKELASTMGFDLKNETMTKTTYTGDPESMLKSEYTVAFWTATKRKSA</sequence>
<dbReference type="Proteomes" id="UP000620104">
    <property type="component" value="Unassembled WGS sequence"/>
</dbReference>
<feature type="compositionally biased region" description="Basic and acidic residues" evidence="6">
    <location>
        <begin position="99"/>
        <end position="114"/>
    </location>
</feature>
<gene>
    <name evidence="7" type="ORF">NliqN6_6535</name>
</gene>
<feature type="region of interest" description="Disordered" evidence="6">
    <location>
        <begin position="99"/>
        <end position="139"/>
    </location>
</feature>
<organism evidence="7 8">
    <name type="scientific">Naganishia liquefaciens</name>
    <dbReference type="NCBI Taxonomy" id="104408"/>
    <lineage>
        <taxon>Eukaryota</taxon>
        <taxon>Fungi</taxon>
        <taxon>Dikarya</taxon>
        <taxon>Basidiomycota</taxon>
        <taxon>Agaricomycotina</taxon>
        <taxon>Tremellomycetes</taxon>
        <taxon>Filobasidiales</taxon>
        <taxon>Filobasidiaceae</taxon>
        <taxon>Naganishia</taxon>
    </lineage>
</organism>
<comment type="similarity">
    <text evidence="1">Belongs to the carnosine N-methyltransferase family.</text>
</comment>
<dbReference type="Pfam" id="PF07942">
    <property type="entry name" value="CARME"/>
    <property type="match status" value="1"/>
</dbReference>
<keyword evidence="4" id="KW-0808">Transferase</keyword>
<name>A0A8H3TZV0_9TREE</name>
<evidence type="ECO:0000256" key="6">
    <source>
        <dbReference type="SAM" id="MobiDB-lite"/>
    </source>
</evidence>
<evidence type="ECO:0000256" key="4">
    <source>
        <dbReference type="ARBA" id="ARBA00022679"/>
    </source>
</evidence>
<keyword evidence="3" id="KW-0489">Methyltransferase</keyword>
<reference evidence="7" key="1">
    <citation type="submission" date="2020-07" db="EMBL/GenBank/DDBJ databases">
        <title>Draft Genome Sequence of a Deep-Sea Yeast, Naganishia (Cryptococcus) liquefaciens strain N6.</title>
        <authorList>
            <person name="Han Y.W."/>
            <person name="Kajitani R."/>
            <person name="Morimoto H."/>
            <person name="Parhat M."/>
            <person name="Tsubouchi H."/>
            <person name="Bakenova O."/>
            <person name="Ogata M."/>
            <person name="Argunhan B."/>
            <person name="Aoki R."/>
            <person name="Kajiwara S."/>
            <person name="Itoh T."/>
            <person name="Iwasaki H."/>
        </authorList>
    </citation>
    <scope>NUCLEOTIDE SEQUENCE</scope>
    <source>
        <strain evidence="7">N6</strain>
    </source>
</reference>
<accession>A0A8H3TZV0</accession>
<evidence type="ECO:0000256" key="3">
    <source>
        <dbReference type="ARBA" id="ARBA00022603"/>
    </source>
</evidence>
<feature type="compositionally biased region" description="Basic and acidic residues" evidence="6">
    <location>
        <begin position="127"/>
        <end position="139"/>
    </location>
</feature>
<dbReference type="EMBL" id="BLZA01000057">
    <property type="protein sequence ID" value="GHJ90133.1"/>
    <property type="molecule type" value="Genomic_DNA"/>
</dbReference>
<dbReference type="PANTHER" id="PTHR12303">
    <property type="entry name" value="CARNOSINE N-METHYLTRANSFERASE"/>
    <property type="match status" value="1"/>
</dbReference>
<evidence type="ECO:0000256" key="1">
    <source>
        <dbReference type="ARBA" id="ARBA00010086"/>
    </source>
</evidence>
<dbReference type="GO" id="GO:0032259">
    <property type="term" value="P:methylation"/>
    <property type="evidence" value="ECO:0007669"/>
    <property type="project" value="UniProtKB-KW"/>
</dbReference>
<protein>
    <recommendedName>
        <fullName evidence="2">carnosine N-methyltransferase</fullName>
        <ecNumber evidence="2">2.1.1.22</ecNumber>
    </recommendedName>
</protein>
<dbReference type="SMART" id="SM01296">
    <property type="entry name" value="N2227"/>
    <property type="match status" value="1"/>
</dbReference>
<evidence type="ECO:0000313" key="7">
    <source>
        <dbReference type="EMBL" id="GHJ90133.1"/>
    </source>
</evidence>